<dbReference type="GO" id="GO:0004308">
    <property type="term" value="F:exo-alpha-sialidase activity"/>
    <property type="evidence" value="ECO:0007669"/>
    <property type="project" value="UniProtKB-EC"/>
</dbReference>
<evidence type="ECO:0000256" key="2">
    <source>
        <dbReference type="ARBA" id="ARBA00009348"/>
    </source>
</evidence>
<comment type="similarity">
    <text evidence="2">Belongs to the glycosyl hydrolase 33 family.</text>
</comment>
<comment type="caution">
    <text evidence="5">The sequence shown here is derived from an EMBL/GenBank/DDBJ whole genome shotgun (WGS) entry which is preliminary data.</text>
</comment>
<dbReference type="SUPFAM" id="SSF49899">
    <property type="entry name" value="Concanavalin A-like lectins/glucanases"/>
    <property type="match status" value="1"/>
</dbReference>
<protein>
    <recommendedName>
        <fullName evidence="3">exo-alpha-sialidase</fullName>
        <ecNumber evidence="3">3.2.1.18</ecNumber>
    </recommendedName>
</protein>
<dbReference type="InterPro" id="IPR013320">
    <property type="entry name" value="ConA-like_dom_sf"/>
</dbReference>
<reference evidence="5" key="1">
    <citation type="submission" date="2021-03" db="EMBL/GenBank/DDBJ databases">
        <authorList>
            <person name="Sun Q."/>
        </authorList>
    </citation>
    <scope>NUCLEOTIDE SEQUENCE</scope>
    <source>
        <strain evidence="5">CCM 8862</strain>
    </source>
</reference>
<evidence type="ECO:0000313" key="5">
    <source>
        <dbReference type="EMBL" id="MBN9643709.1"/>
    </source>
</evidence>
<dbReference type="SUPFAM" id="SSF50939">
    <property type="entry name" value="Sialidases"/>
    <property type="match status" value="1"/>
</dbReference>
<dbReference type="PANTHER" id="PTHR10628:SF30">
    <property type="entry name" value="EXO-ALPHA-SIALIDASE"/>
    <property type="match status" value="1"/>
</dbReference>
<dbReference type="InterPro" id="IPR036278">
    <property type="entry name" value="Sialidase_sf"/>
</dbReference>
<evidence type="ECO:0000256" key="3">
    <source>
        <dbReference type="ARBA" id="ARBA00012733"/>
    </source>
</evidence>
<dbReference type="Pfam" id="PF13385">
    <property type="entry name" value="Laminin_G_3"/>
    <property type="match status" value="1"/>
</dbReference>
<dbReference type="CDD" id="cd15482">
    <property type="entry name" value="Sialidase_non-viral"/>
    <property type="match status" value="1"/>
</dbReference>
<evidence type="ECO:0000259" key="4">
    <source>
        <dbReference type="Pfam" id="PF13088"/>
    </source>
</evidence>
<name>A0A939DZJ5_9CORY</name>
<organism evidence="5 6">
    <name type="scientific">Corynebacterium mendelii</name>
    <dbReference type="NCBI Taxonomy" id="2765362"/>
    <lineage>
        <taxon>Bacteria</taxon>
        <taxon>Bacillati</taxon>
        <taxon>Actinomycetota</taxon>
        <taxon>Actinomycetes</taxon>
        <taxon>Mycobacteriales</taxon>
        <taxon>Corynebacteriaceae</taxon>
        <taxon>Corynebacterium</taxon>
    </lineage>
</organism>
<evidence type="ECO:0000256" key="1">
    <source>
        <dbReference type="ARBA" id="ARBA00000427"/>
    </source>
</evidence>
<dbReference type="GO" id="GO:0009313">
    <property type="term" value="P:oligosaccharide catabolic process"/>
    <property type="evidence" value="ECO:0007669"/>
    <property type="project" value="TreeGrafter"/>
</dbReference>
<sequence length="750" mass="81113">MFSVAVAEPFTGSSTISFDFSTTTDTDLVALGGDTYGWVLKVAASSLLLEGETITAPVFLDMEDTVNVRDGATHSVAIVSGPAGSRIFLDGYQCFSSTANLSPDEVVEGDCYRMKEAPGLSITQVRVHNEQLSPEAVLARAVEPEPMIEFAASGLAPYDVENVGELRTGTVFARYRTRGRGQGGVILAASGAGREQLRLSVDEDGILYEVEGTKGRLRSFRASGSFDGGEWVDVAIRVARGAVDIYVDGYLEAHCPGVAFFNDVTGIDRVVIGQDTQGLRLFGEVRNAAIFDTALNDAQIKRLSGVVPVDTACLFDRGFHGSVSYRIPSLLTTASGVVIAGADQRETVANDAPNSINFVIRRSFDSGRTWDNLQQVISYPGEGQDGASVIDSCPVQDINTGRIFVVIDHFPGGVGQPNNEPGIGVDNNGRFELFDAAGVAYTWEADGTVTVTDTGELTEFKVADNGDVTVGADNQPGGNVFLCDGVDPNQTLLTARTSFLQIVHSDDDGASWSAPRNLNHQVKEEWMPFLGTGPGNGIQLTHGPHAGRLLIPVYYNTANRRSFSCAVIYSDDGGNNWKRGCSPNDGRIFNNQVINSKDFTDEQAATHEATVIERLDGSVLMLMRNQNEVGKVAQAVSEDGGQTWSEVSFVDDIDEIFCQPNCINAPTATHPERIIFANAAQLMPYRGRGVLRVSDDGGRSWVARRTFNPAHYVYQCMTQLPTGEIGLLWERETQGLYFSILPNEWFDNAR</sequence>
<dbReference type="Gene3D" id="2.60.120.200">
    <property type="match status" value="1"/>
</dbReference>
<dbReference type="InterPro" id="IPR011040">
    <property type="entry name" value="Sialidase"/>
</dbReference>
<dbReference type="Proteomes" id="UP000664332">
    <property type="component" value="Unassembled WGS sequence"/>
</dbReference>
<accession>A0A939DZJ5</accession>
<dbReference type="RefSeq" id="WP_207118450.1">
    <property type="nucleotide sequence ID" value="NZ_JAFLEQ010000008.1"/>
</dbReference>
<dbReference type="PANTHER" id="PTHR10628">
    <property type="entry name" value="SIALIDASE"/>
    <property type="match status" value="1"/>
</dbReference>
<keyword evidence="6" id="KW-1185">Reference proteome</keyword>
<comment type="catalytic activity">
    <reaction evidence="1">
        <text>Hydrolysis of alpha-(2-&gt;3)-, alpha-(2-&gt;6)-, alpha-(2-&gt;8)- glycosidic linkages of terminal sialic acid residues in oligosaccharides, glycoproteins, glycolipids, colominic acid and synthetic substrates.</text>
        <dbReference type="EC" id="3.2.1.18"/>
    </reaction>
</comment>
<feature type="domain" description="Sialidase" evidence="4">
    <location>
        <begin position="475"/>
        <end position="725"/>
    </location>
</feature>
<dbReference type="EMBL" id="JAFLEQ010000008">
    <property type="protein sequence ID" value="MBN9643709.1"/>
    <property type="molecule type" value="Genomic_DNA"/>
</dbReference>
<dbReference type="AlphaFoldDB" id="A0A939DZJ5"/>
<dbReference type="EC" id="3.2.1.18" evidence="3"/>
<dbReference type="GO" id="GO:0016020">
    <property type="term" value="C:membrane"/>
    <property type="evidence" value="ECO:0007669"/>
    <property type="project" value="TreeGrafter"/>
</dbReference>
<dbReference type="InterPro" id="IPR023364">
    <property type="entry name" value="Trans_sialidase_dom3"/>
</dbReference>
<gene>
    <name evidence="5" type="ORF">JZY06_03570</name>
</gene>
<dbReference type="GO" id="GO:0005737">
    <property type="term" value="C:cytoplasm"/>
    <property type="evidence" value="ECO:0007669"/>
    <property type="project" value="TreeGrafter"/>
</dbReference>
<evidence type="ECO:0000313" key="6">
    <source>
        <dbReference type="Proteomes" id="UP000664332"/>
    </source>
</evidence>
<dbReference type="GO" id="GO:0006689">
    <property type="term" value="P:ganglioside catabolic process"/>
    <property type="evidence" value="ECO:0007669"/>
    <property type="project" value="TreeGrafter"/>
</dbReference>
<dbReference type="InterPro" id="IPR026856">
    <property type="entry name" value="Sialidase_fam"/>
</dbReference>
<proteinExistence type="inferred from homology"/>
<dbReference type="Gene3D" id="2.40.220.10">
    <property type="entry name" value="Intramolecular Trans-sialidase, Domain 3"/>
    <property type="match status" value="1"/>
</dbReference>
<dbReference type="Gene3D" id="2.120.10.10">
    <property type="match status" value="1"/>
</dbReference>
<dbReference type="Pfam" id="PF13088">
    <property type="entry name" value="BNR_2"/>
    <property type="match status" value="1"/>
</dbReference>